<dbReference type="GO" id="GO:0016846">
    <property type="term" value="F:carbon-sulfur lyase activity"/>
    <property type="evidence" value="ECO:0007669"/>
    <property type="project" value="InterPro"/>
</dbReference>
<evidence type="ECO:0000313" key="4">
    <source>
        <dbReference type="EMBL" id="NNG57008.1"/>
    </source>
</evidence>
<dbReference type="PANTHER" id="PTHR28620">
    <property type="entry name" value="CENTROMERE PROTEIN V"/>
    <property type="match status" value="1"/>
</dbReference>
<proteinExistence type="inferred from homology"/>
<keyword evidence="3" id="KW-0862">Zinc</keyword>
<organism evidence="4 5">
    <name type="scientific">Sphingomonas paucimobilis</name>
    <name type="common">Pseudomonas paucimobilis</name>
    <dbReference type="NCBI Taxonomy" id="13689"/>
    <lineage>
        <taxon>Bacteria</taxon>
        <taxon>Pseudomonadati</taxon>
        <taxon>Pseudomonadota</taxon>
        <taxon>Alphaproteobacteria</taxon>
        <taxon>Sphingomonadales</taxon>
        <taxon>Sphingomonadaceae</taxon>
        <taxon>Sphingomonas</taxon>
    </lineage>
</organism>
<accession>A0A411LIY9</accession>
<dbReference type="AlphaFoldDB" id="A0A411LIY9"/>
<dbReference type="Pfam" id="PF04828">
    <property type="entry name" value="GFA"/>
    <property type="match status" value="1"/>
</dbReference>
<dbReference type="PANTHER" id="PTHR28620:SF1">
    <property type="entry name" value="CENP-V_GFA DOMAIN-CONTAINING PROTEIN"/>
    <property type="match status" value="1"/>
</dbReference>
<dbReference type="InterPro" id="IPR011057">
    <property type="entry name" value="Mss4-like_sf"/>
</dbReference>
<comment type="caution">
    <text evidence="4">The sequence shown here is derived from an EMBL/GenBank/DDBJ whole genome shotgun (WGS) entry which is preliminary data.</text>
</comment>
<evidence type="ECO:0000256" key="2">
    <source>
        <dbReference type="ARBA" id="ARBA00022723"/>
    </source>
</evidence>
<reference evidence="4 5" key="1">
    <citation type="submission" date="2020-05" db="EMBL/GenBank/DDBJ databases">
        <title>Draft Genome Sequences of Sphingomonas sp. Isolated from the International Space Station.</title>
        <authorList>
            <person name="Bijlani S."/>
            <person name="Singh N.K."/>
            <person name="Mason C.E."/>
            <person name="Wang C.C."/>
            <person name="Venkateswaran K."/>
        </authorList>
    </citation>
    <scope>NUCLEOTIDE SEQUENCE [LARGE SCALE GENOMIC DNA]</scope>
    <source>
        <strain evidence="4 5">FKI-L5-BR-P1</strain>
    </source>
</reference>
<dbReference type="InterPro" id="IPR006913">
    <property type="entry name" value="CENP-V/GFA"/>
</dbReference>
<evidence type="ECO:0000256" key="1">
    <source>
        <dbReference type="ARBA" id="ARBA00005495"/>
    </source>
</evidence>
<dbReference type="SUPFAM" id="SSF51316">
    <property type="entry name" value="Mss4-like"/>
    <property type="match status" value="1"/>
</dbReference>
<dbReference type="EMBL" id="JABEOU010000021">
    <property type="protein sequence ID" value="NNG57008.1"/>
    <property type="molecule type" value="Genomic_DNA"/>
</dbReference>
<dbReference type="InterPro" id="IPR052355">
    <property type="entry name" value="CENP-V-like"/>
</dbReference>
<dbReference type="PROSITE" id="PS51891">
    <property type="entry name" value="CENP_V_GFA"/>
    <property type="match status" value="1"/>
</dbReference>
<sequence>MNAMKQRFAGQCHCGKVLFEATLSDGFRTVRRCTCSYCRMRGAVAVSADMGGVVVTQGEEFLTSYRFNTVQAEHFFCSCCGIYTHHQRRSNRNQYGVNVACLEGVSPFDFPEVPVNDGINHPSDTKLPARQVGILLFVPTNDAF</sequence>
<name>A0A411LIY9_SPHPI</name>
<evidence type="ECO:0000313" key="5">
    <source>
        <dbReference type="Proteomes" id="UP000550136"/>
    </source>
</evidence>
<gene>
    <name evidence="4" type="ORF">HKX06_06395</name>
</gene>
<dbReference type="Proteomes" id="UP000550136">
    <property type="component" value="Unassembled WGS sequence"/>
</dbReference>
<dbReference type="Gene3D" id="2.170.150.70">
    <property type="match status" value="1"/>
</dbReference>
<protein>
    <submittedName>
        <fullName evidence="4">GFA family protein</fullName>
    </submittedName>
</protein>
<evidence type="ECO:0000256" key="3">
    <source>
        <dbReference type="ARBA" id="ARBA00022833"/>
    </source>
</evidence>
<dbReference type="GO" id="GO:0046872">
    <property type="term" value="F:metal ion binding"/>
    <property type="evidence" value="ECO:0007669"/>
    <property type="project" value="UniProtKB-KW"/>
</dbReference>
<dbReference type="OrthoDB" id="9805575at2"/>
<keyword evidence="2" id="KW-0479">Metal-binding</keyword>
<comment type="similarity">
    <text evidence="1">Belongs to the Gfa family.</text>
</comment>